<sequence length="162" mass="18359">MGRHQAPRFVADAMLGRLARWLRVLDYDTCYQPELDDHQLVELANAEGRILLTRDRHLVRFLRPARVLLIDASVPLEQLEQVILACRLPPPTALFRRCLLCNTPLCPARPGELSGHPPPLPPEGTAPVFQCPRCCRLYWPGSHTRRMREALYLALPGWLPGG</sequence>
<accession>A0A291HLZ5</accession>
<gene>
    <name evidence="2" type="ORF">AN401_03960</name>
</gene>
<evidence type="ECO:0000313" key="3">
    <source>
        <dbReference type="Proteomes" id="UP000217763"/>
    </source>
</evidence>
<keyword evidence="3" id="KW-1185">Reference proteome</keyword>
<protein>
    <recommendedName>
        <fullName evidence="1">Mut7-C RNAse domain-containing protein</fullName>
    </recommendedName>
</protein>
<dbReference type="KEGG" id="zdf:AN401_03960"/>
<dbReference type="Proteomes" id="UP000217763">
    <property type="component" value="Chromosome"/>
</dbReference>
<dbReference type="PANTHER" id="PTHR39081:SF1">
    <property type="entry name" value="MUT7-C RNASE DOMAIN-CONTAINING PROTEIN"/>
    <property type="match status" value="1"/>
</dbReference>
<organism evidence="2 3">
    <name type="scientific">Zobellella denitrificans</name>
    <dbReference type="NCBI Taxonomy" id="347534"/>
    <lineage>
        <taxon>Bacteria</taxon>
        <taxon>Pseudomonadati</taxon>
        <taxon>Pseudomonadota</taxon>
        <taxon>Gammaproteobacteria</taxon>
        <taxon>Aeromonadales</taxon>
        <taxon>Aeromonadaceae</taxon>
        <taxon>Zobellella</taxon>
    </lineage>
</organism>
<dbReference type="InterPro" id="IPR002782">
    <property type="entry name" value="Mut7-C_RNAse_dom"/>
</dbReference>
<dbReference type="RefSeq" id="WP_096778597.1">
    <property type="nucleotide sequence ID" value="NZ_CP012621.1"/>
</dbReference>
<dbReference type="AlphaFoldDB" id="A0A291HLZ5"/>
<dbReference type="Pfam" id="PF01927">
    <property type="entry name" value="Mut7-C"/>
    <property type="match status" value="1"/>
</dbReference>
<dbReference type="EMBL" id="CP012621">
    <property type="protein sequence ID" value="ATG73111.1"/>
    <property type="molecule type" value="Genomic_DNA"/>
</dbReference>
<evidence type="ECO:0000259" key="1">
    <source>
        <dbReference type="Pfam" id="PF01927"/>
    </source>
</evidence>
<name>A0A291HLZ5_9GAMM</name>
<proteinExistence type="predicted"/>
<feature type="domain" description="Mut7-C RNAse" evidence="1">
    <location>
        <begin position="7"/>
        <end position="150"/>
    </location>
</feature>
<evidence type="ECO:0000313" key="2">
    <source>
        <dbReference type="EMBL" id="ATG73111.1"/>
    </source>
</evidence>
<reference evidence="3" key="1">
    <citation type="submission" date="2015-09" db="EMBL/GenBank/DDBJ databases">
        <authorList>
            <person name="Shao Z."/>
            <person name="Wang L."/>
        </authorList>
    </citation>
    <scope>NUCLEOTIDE SEQUENCE [LARGE SCALE GENOMIC DNA]</scope>
    <source>
        <strain evidence="3">F13-1</strain>
    </source>
</reference>
<dbReference type="PANTHER" id="PTHR39081">
    <property type="entry name" value="MUT7-C DOMAIN-CONTAINING PROTEIN"/>
    <property type="match status" value="1"/>
</dbReference>